<dbReference type="Gene3D" id="3.40.50.1980">
    <property type="entry name" value="Nitrogenase molybdenum iron protein domain"/>
    <property type="match status" value="2"/>
</dbReference>
<organism evidence="4 5">
    <name type="scientific">Romboutsia lituseburensis DSM 797</name>
    <dbReference type="NCBI Taxonomy" id="1121325"/>
    <lineage>
        <taxon>Bacteria</taxon>
        <taxon>Bacillati</taxon>
        <taxon>Bacillota</taxon>
        <taxon>Clostridia</taxon>
        <taxon>Peptostreptococcales</taxon>
        <taxon>Peptostreptococcaceae</taxon>
        <taxon>Romboutsia</taxon>
    </lineage>
</organism>
<name>A0A1G9ML42_9FIRM</name>
<accession>A0A1G9ML42</accession>
<feature type="chain" id="PRO_5011758934" evidence="2">
    <location>
        <begin position="32"/>
        <end position="381"/>
    </location>
</feature>
<gene>
    <name evidence="4" type="ORF">SAMN04515677_103266</name>
</gene>
<dbReference type="InterPro" id="IPR002491">
    <property type="entry name" value="ABC_transptr_periplasmic_BD"/>
</dbReference>
<dbReference type="Pfam" id="PF01497">
    <property type="entry name" value="Peripla_BP_2"/>
    <property type="match status" value="1"/>
</dbReference>
<dbReference type="RefSeq" id="WP_092724965.1">
    <property type="nucleotide sequence ID" value="NZ_FNGW01000003.1"/>
</dbReference>
<dbReference type="PROSITE" id="PS50983">
    <property type="entry name" value="FE_B12_PBP"/>
    <property type="match status" value="1"/>
</dbReference>
<dbReference type="EMBL" id="FNGW01000003">
    <property type="protein sequence ID" value="SDL74929.1"/>
    <property type="molecule type" value="Genomic_DNA"/>
</dbReference>
<evidence type="ECO:0000259" key="3">
    <source>
        <dbReference type="PROSITE" id="PS50983"/>
    </source>
</evidence>
<evidence type="ECO:0000256" key="2">
    <source>
        <dbReference type="SAM" id="SignalP"/>
    </source>
</evidence>
<feature type="domain" description="Fe/B12 periplasmic-binding" evidence="3">
    <location>
        <begin position="65"/>
        <end position="340"/>
    </location>
</feature>
<dbReference type="InterPro" id="IPR050902">
    <property type="entry name" value="ABC_Transporter_SBP"/>
</dbReference>
<keyword evidence="2" id="KW-0732">Signal</keyword>
<dbReference type="PROSITE" id="PS51257">
    <property type="entry name" value="PROKAR_LIPOPROTEIN"/>
    <property type="match status" value="1"/>
</dbReference>
<dbReference type="STRING" id="1121325.SAMN04515677_103266"/>
<dbReference type="AlphaFoldDB" id="A0A1G9ML42"/>
<dbReference type="PANTHER" id="PTHR30535">
    <property type="entry name" value="VITAMIN B12-BINDING PROTEIN"/>
    <property type="match status" value="1"/>
</dbReference>
<evidence type="ECO:0000256" key="1">
    <source>
        <dbReference type="ARBA" id="ARBA00008814"/>
    </source>
</evidence>
<reference evidence="4 5" key="1">
    <citation type="submission" date="2016-10" db="EMBL/GenBank/DDBJ databases">
        <authorList>
            <person name="de Groot N.N."/>
        </authorList>
    </citation>
    <scope>NUCLEOTIDE SEQUENCE [LARGE SCALE GENOMIC DNA]</scope>
    <source>
        <strain evidence="4 5">DSM 797</strain>
    </source>
</reference>
<keyword evidence="5" id="KW-1185">Reference proteome</keyword>
<dbReference type="PANTHER" id="PTHR30535:SF34">
    <property type="entry name" value="MOLYBDATE-BINDING PROTEIN MOLA"/>
    <property type="match status" value="1"/>
</dbReference>
<feature type="signal peptide" evidence="2">
    <location>
        <begin position="1"/>
        <end position="31"/>
    </location>
</feature>
<dbReference type="Proteomes" id="UP000199068">
    <property type="component" value="Unassembled WGS sequence"/>
</dbReference>
<comment type="similarity">
    <text evidence="1">Belongs to the bacterial solute-binding protein 8 family.</text>
</comment>
<evidence type="ECO:0000313" key="4">
    <source>
        <dbReference type="EMBL" id="SDL74929.1"/>
    </source>
</evidence>
<dbReference type="SUPFAM" id="SSF53807">
    <property type="entry name" value="Helical backbone' metal receptor"/>
    <property type="match status" value="1"/>
</dbReference>
<sequence>MKLKNKKILSLILSGSLVLSLAGCQSTNNTANESSKGEAQVEQASTKIVVDHEGVEVEVPTKIDRVVVGNTLPLASILSVYLGGAEKIVGLHPASMTAAESGLLSEVYPEILQAETDFINGSEINIEELLKLDPDIVIGVPKEQAQTLRQAGIPAVTLSVSNWDYDVLETYDEWIALFDQIFGKSEVSEKVSEYSKEVSKLIEERVSTIDEKDKKKVLFLYKYDDEAIATSGGNFFGQYWCDAVNAVNVAQDSTETGAININMEQVYEWNPDVIIMTNFTSYQPEDLYNDAISGDDWSTVNAVKNGQVYKMPLGLYRTFTPGADTPVTLQWFAKTVYPELFEDVNLEEVTKTYYKDYQNIDMKDEQIKSMYNPSRDSAEGL</sequence>
<protein>
    <submittedName>
        <fullName evidence="4">Iron complex transport system substrate-binding protein</fullName>
    </submittedName>
</protein>
<evidence type="ECO:0000313" key="5">
    <source>
        <dbReference type="Proteomes" id="UP000199068"/>
    </source>
</evidence>
<proteinExistence type="inferred from homology"/>